<name>A0AAV7VK99_PLEWA</name>
<evidence type="ECO:0000313" key="2">
    <source>
        <dbReference type="Proteomes" id="UP001066276"/>
    </source>
</evidence>
<proteinExistence type="predicted"/>
<dbReference type="EMBL" id="JANPWB010000003">
    <property type="protein sequence ID" value="KAJ1201025.1"/>
    <property type="molecule type" value="Genomic_DNA"/>
</dbReference>
<dbReference type="Proteomes" id="UP001066276">
    <property type="component" value="Chromosome 2_1"/>
</dbReference>
<gene>
    <name evidence="1" type="ORF">NDU88_004841</name>
</gene>
<evidence type="ECO:0000313" key="1">
    <source>
        <dbReference type="EMBL" id="KAJ1201025.1"/>
    </source>
</evidence>
<comment type="caution">
    <text evidence="1">The sequence shown here is derived from an EMBL/GenBank/DDBJ whole genome shotgun (WGS) entry which is preliminary data.</text>
</comment>
<sequence length="83" mass="9448">MFRARESELETLGVERTVEAVAATSKWEEDNVVLPLPRDSRLTFRARESELETLGVERTVEAVAATSQRSLHFNKKTYLSSHL</sequence>
<protein>
    <submittedName>
        <fullName evidence="1">Uncharacterized protein</fullName>
    </submittedName>
</protein>
<keyword evidence="2" id="KW-1185">Reference proteome</keyword>
<organism evidence="1 2">
    <name type="scientific">Pleurodeles waltl</name>
    <name type="common">Iberian ribbed newt</name>
    <dbReference type="NCBI Taxonomy" id="8319"/>
    <lineage>
        <taxon>Eukaryota</taxon>
        <taxon>Metazoa</taxon>
        <taxon>Chordata</taxon>
        <taxon>Craniata</taxon>
        <taxon>Vertebrata</taxon>
        <taxon>Euteleostomi</taxon>
        <taxon>Amphibia</taxon>
        <taxon>Batrachia</taxon>
        <taxon>Caudata</taxon>
        <taxon>Salamandroidea</taxon>
        <taxon>Salamandridae</taxon>
        <taxon>Pleurodelinae</taxon>
        <taxon>Pleurodeles</taxon>
    </lineage>
</organism>
<dbReference type="AlphaFoldDB" id="A0AAV7VK99"/>
<accession>A0AAV7VK99</accession>
<reference evidence="1" key="1">
    <citation type="journal article" date="2022" name="bioRxiv">
        <title>Sequencing and chromosome-scale assembly of the giantPleurodeles waltlgenome.</title>
        <authorList>
            <person name="Brown T."/>
            <person name="Elewa A."/>
            <person name="Iarovenko S."/>
            <person name="Subramanian E."/>
            <person name="Araus A.J."/>
            <person name="Petzold A."/>
            <person name="Susuki M."/>
            <person name="Suzuki K.-i.T."/>
            <person name="Hayashi T."/>
            <person name="Toyoda A."/>
            <person name="Oliveira C."/>
            <person name="Osipova E."/>
            <person name="Leigh N.D."/>
            <person name="Simon A."/>
            <person name="Yun M.H."/>
        </authorList>
    </citation>
    <scope>NUCLEOTIDE SEQUENCE</scope>
    <source>
        <strain evidence="1">20211129_DDA</strain>
        <tissue evidence="1">Liver</tissue>
    </source>
</reference>